<organism evidence="7 8">
    <name type="scientific">Synechococcus sp. (strain ATCC 27144 / PCC 6301 / SAUG 1402/1)</name>
    <name type="common">Anacystis nidulans</name>
    <dbReference type="NCBI Taxonomy" id="269084"/>
    <lineage>
        <taxon>Bacteria</taxon>
        <taxon>Bacillati</taxon>
        <taxon>Cyanobacteriota</taxon>
        <taxon>Cyanophyceae</taxon>
        <taxon>Synechococcales</taxon>
        <taxon>Synechococcaceae</taxon>
        <taxon>Synechococcus</taxon>
    </lineage>
</organism>
<dbReference type="InterPro" id="IPR050116">
    <property type="entry name" value="DNA_polymerase-Y"/>
</dbReference>
<dbReference type="Proteomes" id="UP000001175">
    <property type="component" value="Chromosome"/>
</dbReference>
<dbReference type="AlphaFoldDB" id="A0A0H3JYZ8"/>
<dbReference type="eggNOG" id="COG0389">
    <property type="taxonomic scope" value="Bacteria"/>
</dbReference>
<dbReference type="Pfam" id="PF11799">
    <property type="entry name" value="IMS_C"/>
    <property type="match status" value="1"/>
</dbReference>
<dbReference type="EMBL" id="AP008231">
    <property type="protein sequence ID" value="BAD78198.1"/>
    <property type="molecule type" value="Genomic_DNA"/>
</dbReference>
<dbReference type="GO" id="GO:0006281">
    <property type="term" value="P:DNA repair"/>
    <property type="evidence" value="ECO:0007669"/>
    <property type="project" value="UniProtKB-KW"/>
</dbReference>
<dbReference type="PROSITE" id="PS50173">
    <property type="entry name" value="UMUC"/>
    <property type="match status" value="1"/>
</dbReference>
<evidence type="ECO:0000313" key="8">
    <source>
        <dbReference type="Proteomes" id="UP000001175"/>
    </source>
</evidence>
<evidence type="ECO:0000256" key="2">
    <source>
        <dbReference type="ARBA" id="ARBA00022763"/>
    </source>
</evidence>
<dbReference type="KEGG" id="syc:syc0008_d"/>
<dbReference type="InterPro" id="IPR043128">
    <property type="entry name" value="Rev_trsase/Diguanyl_cyclase"/>
</dbReference>
<evidence type="ECO:0000256" key="3">
    <source>
        <dbReference type="ARBA" id="ARBA00023199"/>
    </source>
</evidence>
<protein>
    <submittedName>
        <fullName evidence="7">DNA polymerase V</fullName>
    </submittedName>
</protein>
<dbReference type="Gene3D" id="1.10.150.20">
    <property type="entry name" value="5' to 3' exonuclease, C-terminal subdomain"/>
    <property type="match status" value="1"/>
</dbReference>
<evidence type="ECO:0000313" key="7">
    <source>
        <dbReference type="EMBL" id="BAD78198.1"/>
    </source>
</evidence>
<dbReference type="NCBIfam" id="NF002955">
    <property type="entry name" value="PRK03609.1"/>
    <property type="match status" value="1"/>
</dbReference>
<dbReference type="InterPro" id="IPR025188">
    <property type="entry name" value="DUF4113"/>
</dbReference>
<evidence type="ECO:0000256" key="5">
    <source>
        <dbReference type="ARBA" id="ARBA00023236"/>
    </source>
</evidence>
<dbReference type="InterPro" id="IPR036775">
    <property type="entry name" value="DNA_pol_Y-fam_lit_finger_sf"/>
</dbReference>
<dbReference type="SUPFAM" id="SSF100879">
    <property type="entry name" value="Lesion bypass DNA polymerase (Y-family), little finger domain"/>
    <property type="match status" value="1"/>
</dbReference>
<dbReference type="PANTHER" id="PTHR11076:SF34">
    <property type="entry name" value="PROTEIN UMUC"/>
    <property type="match status" value="1"/>
</dbReference>
<dbReference type="GO" id="GO:0009432">
    <property type="term" value="P:SOS response"/>
    <property type="evidence" value="ECO:0007669"/>
    <property type="project" value="UniProtKB-KW"/>
</dbReference>
<dbReference type="GO" id="GO:0003684">
    <property type="term" value="F:damaged DNA binding"/>
    <property type="evidence" value="ECO:0007669"/>
    <property type="project" value="InterPro"/>
</dbReference>
<dbReference type="InterPro" id="IPR017961">
    <property type="entry name" value="DNA_pol_Y-fam_little_finger"/>
</dbReference>
<dbReference type="InterPro" id="IPR001126">
    <property type="entry name" value="UmuC"/>
</dbReference>
<keyword evidence="4" id="KW-0234">DNA repair</keyword>
<dbReference type="Pfam" id="PF00817">
    <property type="entry name" value="IMS"/>
    <property type="match status" value="1"/>
</dbReference>
<evidence type="ECO:0000256" key="4">
    <source>
        <dbReference type="ARBA" id="ARBA00023204"/>
    </source>
</evidence>
<gene>
    <name evidence="7" type="primary">umuC</name>
    <name evidence="7" type="ordered locus">syc0008_d</name>
</gene>
<dbReference type="InterPro" id="IPR043502">
    <property type="entry name" value="DNA/RNA_pol_sf"/>
</dbReference>
<accession>A0A0H3JYZ8</accession>
<dbReference type="GO" id="GO:0005829">
    <property type="term" value="C:cytosol"/>
    <property type="evidence" value="ECO:0007669"/>
    <property type="project" value="TreeGrafter"/>
</dbReference>
<dbReference type="CDD" id="cd01700">
    <property type="entry name" value="PolY_Pol_V_umuC"/>
    <property type="match status" value="1"/>
</dbReference>
<sequence>MFALIDCNNFYVSCERVFDPKLQGQPVVVLSNNDGCVIARSAEAKALGIPMGIPFFKVKDLISQHQIQVFSSNYALYGDMSQRVMQTLATLCPDLEVYSIDEAFLDFSGFQAQPLQQGQLIRQTVGQWTGIPVSIGIAATKVLAKVANKLAKQNGGVFVLSPSKVQAVLMTLPVEEVWGISSRWGQRLRALNISTAAELQATNLNLMRQQFNIVLERIVRELRGESCLPLESIVNPQQSLVVSRSFGQPITTLPELKQAVATYVSRAAEELRSRQLTTSYLTVFVRTNRFQENYEAPNASQGLLTPTNHTGKLLEIALRCTESLYQPGRAYKKAGVLFQGLGSAQSIQQSLFEESDSEKGAALMVTMDRLNRRYGRQSLHYGATGTRQPWAMRSDQRSPQYTTRWQDLPEVHARAREI</sequence>
<dbReference type="GO" id="GO:0003887">
    <property type="term" value="F:DNA-directed DNA polymerase activity"/>
    <property type="evidence" value="ECO:0007669"/>
    <property type="project" value="TreeGrafter"/>
</dbReference>
<dbReference type="PANTHER" id="PTHR11076">
    <property type="entry name" value="DNA REPAIR POLYMERASE UMUC / TRANSFERASE FAMILY MEMBER"/>
    <property type="match status" value="1"/>
</dbReference>
<keyword evidence="2" id="KW-0227">DNA damage</keyword>
<dbReference type="Gene3D" id="3.30.70.270">
    <property type="match status" value="1"/>
</dbReference>
<dbReference type="Pfam" id="PF13438">
    <property type="entry name" value="DUF4113"/>
    <property type="match status" value="1"/>
</dbReference>
<proteinExistence type="inferred from homology"/>
<keyword evidence="5" id="KW-0742">SOS response</keyword>
<name>A0A0H3JYZ8_SYNP6</name>
<evidence type="ECO:0000259" key="6">
    <source>
        <dbReference type="PROSITE" id="PS50173"/>
    </source>
</evidence>
<dbReference type="RefSeq" id="WP_011242321.1">
    <property type="nucleotide sequence ID" value="NC_006576.1"/>
</dbReference>
<dbReference type="Gene3D" id="3.30.1490.100">
    <property type="entry name" value="DNA polymerase, Y-family, little finger domain"/>
    <property type="match status" value="1"/>
</dbReference>
<keyword evidence="3" id="KW-0741">SOS mutagenesis</keyword>
<dbReference type="SUPFAM" id="SSF56672">
    <property type="entry name" value="DNA/RNA polymerases"/>
    <property type="match status" value="1"/>
</dbReference>
<feature type="domain" description="UmuC" evidence="6">
    <location>
        <begin position="2"/>
        <end position="181"/>
    </location>
</feature>
<dbReference type="Gene3D" id="3.40.1170.60">
    <property type="match status" value="1"/>
</dbReference>
<comment type="similarity">
    <text evidence="1">Belongs to the DNA polymerase type-Y family.</text>
</comment>
<dbReference type="GO" id="GO:0042276">
    <property type="term" value="P:error-prone translesion synthesis"/>
    <property type="evidence" value="ECO:0007669"/>
    <property type="project" value="TreeGrafter"/>
</dbReference>
<reference evidence="7 8" key="1">
    <citation type="journal article" date="2007" name="Photosyn. Res.">
        <title>Complete nucleotide sequence of the freshwater unicellular cyanobacterium Synechococcus elongatus PCC 6301 chromosome: gene content and organization.</title>
        <authorList>
            <person name="Sugita C."/>
            <person name="Ogata K."/>
            <person name="Shikata M."/>
            <person name="Jikuya H."/>
            <person name="Takano J."/>
            <person name="Furumichi M."/>
            <person name="Kanehisa M."/>
            <person name="Omata T."/>
            <person name="Sugiura M."/>
            <person name="Sugita M."/>
        </authorList>
    </citation>
    <scope>NUCLEOTIDE SEQUENCE [LARGE SCALE GENOMIC DNA]</scope>
    <source>
        <strain evidence="8">ATCC 27144 / PCC 6301 / SAUG 1402/1</strain>
    </source>
</reference>
<evidence type="ECO:0000256" key="1">
    <source>
        <dbReference type="ARBA" id="ARBA00010945"/>
    </source>
</evidence>